<keyword evidence="3" id="KW-1185">Reference proteome</keyword>
<gene>
    <name evidence="2" type="ORF">FIBSPDRAFT_1008001</name>
</gene>
<keyword evidence="1" id="KW-0812">Transmembrane</keyword>
<feature type="transmembrane region" description="Helical" evidence="1">
    <location>
        <begin position="206"/>
        <end position="224"/>
    </location>
</feature>
<sequence>MSDNAEFQRMAQEAYAVDWVAGCGYSRERKIWQWRGSGAEQQDRERWSIARLLFFTNRYIVEAMLILYLPYLLQDTLLILSAQRPQRIISQVNCKTVVAEFECALEIDATATAVNSIYGGWYGGVGSLVGLTITDYVADSVTPVDDFAVMPGCYAASVPGIIAGYWIAPVIVESLFFGLIAFRLVSWWLNDRHAVPPTLILLARDSTIYFTIIFVLLITNLFMFEYAPPFLSSLMVTPVNTAGCIAVTAIFLFYAGQSSNQLLLTSGLAHVA</sequence>
<evidence type="ECO:0000313" key="3">
    <source>
        <dbReference type="Proteomes" id="UP000076532"/>
    </source>
</evidence>
<proteinExistence type="predicted"/>
<dbReference type="EMBL" id="KV417519">
    <property type="protein sequence ID" value="KZP25761.1"/>
    <property type="molecule type" value="Genomic_DNA"/>
</dbReference>
<keyword evidence="1" id="KW-1133">Transmembrane helix</keyword>
<protein>
    <submittedName>
        <fullName evidence="2">Uncharacterized protein</fullName>
    </submittedName>
</protein>
<dbReference type="AlphaFoldDB" id="A0A166P6E6"/>
<dbReference type="Proteomes" id="UP000076532">
    <property type="component" value="Unassembled WGS sequence"/>
</dbReference>
<accession>A0A166P6E6</accession>
<organism evidence="2 3">
    <name type="scientific">Athelia psychrophila</name>
    <dbReference type="NCBI Taxonomy" id="1759441"/>
    <lineage>
        <taxon>Eukaryota</taxon>
        <taxon>Fungi</taxon>
        <taxon>Dikarya</taxon>
        <taxon>Basidiomycota</taxon>
        <taxon>Agaricomycotina</taxon>
        <taxon>Agaricomycetes</taxon>
        <taxon>Agaricomycetidae</taxon>
        <taxon>Atheliales</taxon>
        <taxon>Atheliaceae</taxon>
        <taxon>Athelia</taxon>
    </lineage>
</organism>
<keyword evidence="1" id="KW-0472">Membrane</keyword>
<reference evidence="2 3" key="1">
    <citation type="journal article" date="2016" name="Mol. Biol. Evol.">
        <title>Comparative Genomics of Early-Diverging Mushroom-Forming Fungi Provides Insights into the Origins of Lignocellulose Decay Capabilities.</title>
        <authorList>
            <person name="Nagy L.G."/>
            <person name="Riley R."/>
            <person name="Tritt A."/>
            <person name="Adam C."/>
            <person name="Daum C."/>
            <person name="Floudas D."/>
            <person name="Sun H."/>
            <person name="Yadav J.S."/>
            <person name="Pangilinan J."/>
            <person name="Larsson K.H."/>
            <person name="Matsuura K."/>
            <person name="Barry K."/>
            <person name="Labutti K."/>
            <person name="Kuo R."/>
            <person name="Ohm R.A."/>
            <person name="Bhattacharya S.S."/>
            <person name="Shirouzu T."/>
            <person name="Yoshinaga Y."/>
            <person name="Martin F.M."/>
            <person name="Grigoriev I.V."/>
            <person name="Hibbett D.S."/>
        </authorList>
    </citation>
    <scope>NUCLEOTIDE SEQUENCE [LARGE SCALE GENOMIC DNA]</scope>
    <source>
        <strain evidence="2 3">CBS 109695</strain>
    </source>
</reference>
<evidence type="ECO:0000313" key="2">
    <source>
        <dbReference type="EMBL" id="KZP25761.1"/>
    </source>
</evidence>
<feature type="transmembrane region" description="Helical" evidence="1">
    <location>
        <begin position="165"/>
        <end position="185"/>
    </location>
</feature>
<evidence type="ECO:0000256" key="1">
    <source>
        <dbReference type="SAM" id="Phobius"/>
    </source>
</evidence>
<name>A0A166P6E6_9AGAM</name>
<feature type="transmembrane region" description="Helical" evidence="1">
    <location>
        <begin position="230"/>
        <end position="254"/>
    </location>
</feature>